<dbReference type="Proteomes" id="UP000515202">
    <property type="component" value="Unplaced"/>
</dbReference>
<organism evidence="5 6">
    <name type="scientific">Pteropus vampyrus</name>
    <name type="common">Large flying fox</name>
    <dbReference type="NCBI Taxonomy" id="132908"/>
    <lineage>
        <taxon>Eukaryota</taxon>
        <taxon>Metazoa</taxon>
        <taxon>Chordata</taxon>
        <taxon>Craniata</taxon>
        <taxon>Vertebrata</taxon>
        <taxon>Euteleostomi</taxon>
        <taxon>Mammalia</taxon>
        <taxon>Eutheria</taxon>
        <taxon>Laurasiatheria</taxon>
        <taxon>Chiroptera</taxon>
        <taxon>Yinpterochiroptera</taxon>
        <taxon>Pteropodoidea</taxon>
        <taxon>Pteropodidae</taxon>
        <taxon>Pteropodinae</taxon>
        <taxon>Pteropus</taxon>
    </lineage>
</organism>
<feature type="compositionally biased region" description="Basic and acidic residues" evidence="3">
    <location>
        <begin position="177"/>
        <end position="186"/>
    </location>
</feature>
<dbReference type="AlphaFoldDB" id="A0A6P3RLF0"/>
<dbReference type="PROSITE" id="PS00303">
    <property type="entry name" value="S100_CABP"/>
    <property type="match status" value="1"/>
</dbReference>
<sequence>MLGAKVQQTGCLGPAEDIGIGVPGRLQEAGAIRITRSQEPGCLGPVPDVSPASYRTLQARSPWAFAIGHLLGRVARPWPRPALTTLSPNPQKQKKNDKAINHILEDLDTNGDKELSFEEFAILVARLTEASHEEMHKNAPPGEGHSHGPGFGESHSSCQNQNQGQSGHGHSHGGHGHSHEGHGHSH</sequence>
<dbReference type="GeneID" id="105306161"/>
<keyword evidence="2" id="KW-0106">Calcium</keyword>
<dbReference type="InterPro" id="IPR002048">
    <property type="entry name" value="EF_hand_dom"/>
</dbReference>
<proteinExistence type="predicted"/>
<evidence type="ECO:0000256" key="1">
    <source>
        <dbReference type="ARBA" id="ARBA00022723"/>
    </source>
</evidence>
<feature type="compositionally biased region" description="Low complexity" evidence="3">
    <location>
        <begin position="154"/>
        <end position="165"/>
    </location>
</feature>
<dbReference type="InterPro" id="IPR001751">
    <property type="entry name" value="S100/CaBP7/8-like_CS"/>
</dbReference>
<gene>
    <name evidence="6" type="primary">LOC105306161</name>
</gene>
<dbReference type="PROSITE" id="PS50222">
    <property type="entry name" value="EF_HAND_2"/>
    <property type="match status" value="1"/>
</dbReference>
<dbReference type="SMART" id="SM00054">
    <property type="entry name" value="EFh"/>
    <property type="match status" value="1"/>
</dbReference>
<dbReference type="SUPFAM" id="SSF47473">
    <property type="entry name" value="EF-hand"/>
    <property type="match status" value="1"/>
</dbReference>
<dbReference type="OrthoDB" id="9447434at2759"/>
<dbReference type="PROSITE" id="PS00018">
    <property type="entry name" value="EF_HAND_1"/>
    <property type="match status" value="1"/>
</dbReference>
<feature type="region of interest" description="Disordered" evidence="3">
    <location>
        <begin position="132"/>
        <end position="186"/>
    </location>
</feature>
<dbReference type="GO" id="GO:0005509">
    <property type="term" value="F:calcium ion binding"/>
    <property type="evidence" value="ECO:0007669"/>
    <property type="project" value="InterPro"/>
</dbReference>
<protein>
    <submittedName>
        <fullName evidence="6">Protein S100-A9</fullName>
    </submittedName>
</protein>
<evidence type="ECO:0000256" key="2">
    <source>
        <dbReference type="ARBA" id="ARBA00022837"/>
    </source>
</evidence>
<evidence type="ECO:0000313" key="5">
    <source>
        <dbReference type="Proteomes" id="UP000515202"/>
    </source>
</evidence>
<keyword evidence="5" id="KW-1185">Reference proteome</keyword>
<dbReference type="KEGG" id="pvp:105306161"/>
<accession>A0A6P3RLF0</accession>
<dbReference type="InterPro" id="IPR011992">
    <property type="entry name" value="EF-hand-dom_pair"/>
</dbReference>
<dbReference type="InterPro" id="IPR018247">
    <property type="entry name" value="EF_Hand_1_Ca_BS"/>
</dbReference>
<evidence type="ECO:0000313" key="6">
    <source>
        <dbReference type="RefSeq" id="XP_011379375.1"/>
    </source>
</evidence>
<dbReference type="RefSeq" id="XP_011379375.1">
    <property type="nucleotide sequence ID" value="XM_011381073.2"/>
</dbReference>
<evidence type="ECO:0000259" key="4">
    <source>
        <dbReference type="PROSITE" id="PS50222"/>
    </source>
</evidence>
<keyword evidence="1" id="KW-0479">Metal-binding</keyword>
<evidence type="ECO:0000256" key="3">
    <source>
        <dbReference type="SAM" id="MobiDB-lite"/>
    </source>
</evidence>
<reference evidence="6" key="1">
    <citation type="submission" date="2025-08" db="UniProtKB">
        <authorList>
            <consortium name="RefSeq"/>
        </authorList>
    </citation>
    <scope>IDENTIFICATION</scope>
    <source>
        <tissue evidence="6">Kidney</tissue>
    </source>
</reference>
<feature type="domain" description="EF-hand" evidence="4">
    <location>
        <begin position="95"/>
        <end position="130"/>
    </location>
</feature>
<dbReference type="Gene3D" id="1.10.238.10">
    <property type="entry name" value="EF-hand"/>
    <property type="match status" value="1"/>
</dbReference>
<name>A0A6P3RLF0_PTEVA</name>